<dbReference type="OrthoDB" id="9791837at2"/>
<evidence type="ECO:0000313" key="1">
    <source>
        <dbReference type="EMBL" id="RJF78767.1"/>
    </source>
</evidence>
<dbReference type="AlphaFoldDB" id="A0A418VR51"/>
<sequence length="217" mass="24465">MSLAEQWLEGHKHHSADAAMRIQNARRCLSIVSDQIPFKSVIDFGCGIGAWLHAATDLGAEKVIGIEGDYIRNADTVVPQSLIETRDLATFETDWNKKFDVAMTIEVAEHLPEAAANGFVRMLTSASDVVIFSAARLNQTGLGHINEQPLGYWISKFDLLRYVPLEIFRPHLANVEGMYPWLRMNLIMLVQSKKLEELPHLHQFSKPLADFDKLWPG</sequence>
<dbReference type="EMBL" id="QYYD01000001">
    <property type="protein sequence ID" value="RJF78767.1"/>
    <property type="molecule type" value="Genomic_DNA"/>
</dbReference>
<proteinExistence type="predicted"/>
<dbReference type="RefSeq" id="WP_119854662.1">
    <property type="nucleotide sequence ID" value="NZ_QYYD01000001.1"/>
</dbReference>
<dbReference type="Pfam" id="PF13489">
    <property type="entry name" value="Methyltransf_23"/>
    <property type="match status" value="1"/>
</dbReference>
<name>A0A418VR51_RHOPL</name>
<reference evidence="1 2" key="1">
    <citation type="submission" date="2018-09" db="EMBL/GenBank/DDBJ databases">
        <title>Draft genome sequence of Rhodopseudomonas palustris 2.1.18.</title>
        <authorList>
            <person name="Robertson S.L."/>
            <person name="Meyer T.E."/>
            <person name="Kyndt J.A."/>
        </authorList>
    </citation>
    <scope>NUCLEOTIDE SEQUENCE [LARGE SCALE GENOMIC DNA]</scope>
    <source>
        <strain evidence="1 2">2.1.18</strain>
    </source>
</reference>
<evidence type="ECO:0000313" key="2">
    <source>
        <dbReference type="Proteomes" id="UP000285523"/>
    </source>
</evidence>
<dbReference type="CDD" id="cd02440">
    <property type="entry name" value="AdoMet_MTases"/>
    <property type="match status" value="1"/>
</dbReference>
<dbReference type="Gene3D" id="3.40.50.150">
    <property type="entry name" value="Vaccinia Virus protein VP39"/>
    <property type="match status" value="1"/>
</dbReference>
<dbReference type="InterPro" id="IPR029063">
    <property type="entry name" value="SAM-dependent_MTases_sf"/>
</dbReference>
<organism evidence="1 2">
    <name type="scientific">Rhodopseudomonas palustris</name>
    <dbReference type="NCBI Taxonomy" id="1076"/>
    <lineage>
        <taxon>Bacteria</taxon>
        <taxon>Pseudomonadati</taxon>
        <taxon>Pseudomonadota</taxon>
        <taxon>Alphaproteobacteria</taxon>
        <taxon>Hyphomicrobiales</taxon>
        <taxon>Nitrobacteraceae</taxon>
        <taxon>Rhodopseudomonas</taxon>
    </lineage>
</organism>
<protein>
    <submittedName>
        <fullName evidence="1">Methyltransferase domain-containing protein</fullName>
    </submittedName>
</protein>
<keyword evidence="1" id="KW-0808">Transferase</keyword>
<accession>A0A418VR51</accession>
<dbReference type="SUPFAM" id="SSF53335">
    <property type="entry name" value="S-adenosyl-L-methionine-dependent methyltransferases"/>
    <property type="match status" value="1"/>
</dbReference>
<gene>
    <name evidence="1" type="ORF">D4Q52_01005</name>
</gene>
<dbReference type="GO" id="GO:0008168">
    <property type="term" value="F:methyltransferase activity"/>
    <property type="evidence" value="ECO:0007669"/>
    <property type="project" value="UniProtKB-KW"/>
</dbReference>
<comment type="caution">
    <text evidence="1">The sequence shown here is derived from an EMBL/GenBank/DDBJ whole genome shotgun (WGS) entry which is preliminary data.</text>
</comment>
<dbReference type="GO" id="GO:0032259">
    <property type="term" value="P:methylation"/>
    <property type="evidence" value="ECO:0007669"/>
    <property type="project" value="UniProtKB-KW"/>
</dbReference>
<keyword evidence="1" id="KW-0489">Methyltransferase</keyword>
<dbReference type="Proteomes" id="UP000285523">
    <property type="component" value="Unassembled WGS sequence"/>
</dbReference>